<evidence type="ECO:0000259" key="12">
    <source>
        <dbReference type="SMART" id="SM00835"/>
    </source>
</evidence>
<sequence>MPGLNGQGIGLARAELVPGGMFGMHTHPGACELIIVEKGEITVGFMSSREAYVKTLKVGDVIAIPRGLLHFVLNTGNENGTITAFYGSENPTFQYLGNQLFGTDVASDIIAQTTPIDMSQVIKQKALFGGTG</sequence>
<dbReference type="GO" id="GO:0030145">
    <property type="term" value="F:manganese ion binding"/>
    <property type="evidence" value="ECO:0007669"/>
    <property type="project" value="UniProtKB-UniRule"/>
</dbReference>
<protein>
    <recommendedName>
        <fullName evidence="11">Germin-like protein</fullName>
    </recommendedName>
</protein>
<feature type="binding site" evidence="10">
    <location>
        <position position="25"/>
    </location>
    <ligand>
        <name>Mn(2+)</name>
        <dbReference type="ChEBI" id="CHEBI:29035"/>
    </ligand>
</feature>
<dbReference type="OMA" id="ATELLMM"/>
<dbReference type="SMART" id="SM00835">
    <property type="entry name" value="Cupin_1"/>
    <property type="match status" value="1"/>
</dbReference>
<reference evidence="13" key="1">
    <citation type="journal article" date="2012" name="Nat. Biotechnol.">
        <title>Draft genome sequence of pigeonpea (Cajanus cajan), an orphan legume crop of resource-poor farmers.</title>
        <authorList>
            <person name="Varshney R.K."/>
            <person name="Chen W."/>
            <person name="Li Y."/>
            <person name="Bharti A.K."/>
            <person name="Saxena R.K."/>
            <person name="Schlueter J.A."/>
            <person name="Donoghue M.T."/>
            <person name="Azam S."/>
            <person name="Fan G."/>
            <person name="Whaley A.M."/>
            <person name="Farmer A.D."/>
            <person name="Sheridan J."/>
            <person name="Iwata A."/>
            <person name="Tuteja R."/>
            <person name="Penmetsa R.V."/>
            <person name="Wu W."/>
            <person name="Upadhyaya H.D."/>
            <person name="Yang S.P."/>
            <person name="Shah T."/>
            <person name="Saxena K.B."/>
            <person name="Michael T."/>
            <person name="McCombie W.R."/>
            <person name="Yang B."/>
            <person name="Zhang G."/>
            <person name="Yang H."/>
            <person name="Wang J."/>
            <person name="Spillane C."/>
            <person name="Cook D.R."/>
            <person name="May G.D."/>
            <person name="Xu X."/>
            <person name="Jackson S.A."/>
        </authorList>
    </citation>
    <scope>NUCLEOTIDE SEQUENCE [LARGE SCALE GENOMIC DNA]</scope>
</reference>
<gene>
    <name evidence="13" type="ORF">KK1_027753</name>
</gene>
<evidence type="ECO:0000256" key="4">
    <source>
        <dbReference type="ARBA" id="ARBA00022525"/>
    </source>
</evidence>
<evidence type="ECO:0000313" key="13">
    <source>
        <dbReference type="EMBL" id="KYP50501.1"/>
    </source>
</evidence>
<dbReference type="InterPro" id="IPR019780">
    <property type="entry name" value="Germin_Mn-BS"/>
</dbReference>
<keyword evidence="4 11" id="KW-0964">Secreted</keyword>
<feature type="domain" description="Cupin type-1" evidence="12">
    <location>
        <begin position="1"/>
        <end position="122"/>
    </location>
</feature>
<dbReference type="SUPFAM" id="SSF51182">
    <property type="entry name" value="RmlC-like cupins"/>
    <property type="match status" value="1"/>
</dbReference>
<evidence type="ECO:0000256" key="1">
    <source>
        <dbReference type="ARBA" id="ARBA00004271"/>
    </source>
</evidence>
<evidence type="ECO:0000256" key="5">
    <source>
        <dbReference type="ARBA" id="ARBA00022723"/>
    </source>
</evidence>
<organism evidence="13 14">
    <name type="scientific">Cajanus cajan</name>
    <name type="common">Pigeon pea</name>
    <name type="synonym">Cajanus indicus</name>
    <dbReference type="NCBI Taxonomy" id="3821"/>
    <lineage>
        <taxon>Eukaryota</taxon>
        <taxon>Viridiplantae</taxon>
        <taxon>Streptophyta</taxon>
        <taxon>Embryophyta</taxon>
        <taxon>Tracheophyta</taxon>
        <taxon>Spermatophyta</taxon>
        <taxon>Magnoliopsida</taxon>
        <taxon>eudicotyledons</taxon>
        <taxon>Gunneridae</taxon>
        <taxon>Pentapetalae</taxon>
        <taxon>rosids</taxon>
        <taxon>fabids</taxon>
        <taxon>Fabales</taxon>
        <taxon>Fabaceae</taxon>
        <taxon>Papilionoideae</taxon>
        <taxon>50 kb inversion clade</taxon>
        <taxon>NPAAA clade</taxon>
        <taxon>indigoferoid/millettioid clade</taxon>
        <taxon>Phaseoleae</taxon>
        <taxon>Cajanus</taxon>
    </lineage>
</organism>
<dbReference type="InterPro" id="IPR006045">
    <property type="entry name" value="Cupin_1"/>
</dbReference>
<dbReference type="InterPro" id="IPR001929">
    <property type="entry name" value="Germin"/>
</dbReference>
<keyword evidence="8 9" id="KW-0464">Manganese</keyword>
<keyword evidence="6" id="KW-1015">Disulfide bond</keyword>
<evidence type="ECO:0000256" key="8">
    <source>
        <dbReference type="ARBA" id="ARBA00023211"/>
    </source>
</evidence>
<feature type="binding site" evidence="9">
    <location>
        <position position="27"/>
    </location>
    <ligand>
        <name>oxalate</name>
        <dbReference type="ChEBI" id="CHEBI:30623"/>
    </ligand>
</feature>
<keyword evidence="5 9" id="KW-0479">Metal-binding</keyword>
<proteinExistence type="inferred from homology"/>
<dbReference type="Gene3D" id="2.60.120.10">
    <property type="entry name" value="Jelly Rolls"/>
    <property type="match status" value="1"/>
</dbReference>
<keyword evidence="7" id="KW-0325">Glycoprotein</keyword>
<evidence type="ECO:0000256" key="10">
    <source>
        <dbReference type="PIRSR" id="PIRSR601929-2"/>
    </source>
</evidence>
<comment type="similarity">
    <text evidence="2 11">Belongs to the germin family.</text>
</comment>
<dbReference type="Proteomes" id="UP000075243">
    <property type="component" value="Unassembled WGS sequence"/>
</dbReference>
<accession>A0A151S6X9</accession>
<evidence type="ECO:0000256" key="3">
    <source>
        <dbReference type="ARBA" id="ARBA00022523"/>
    </source>
</evidence>
<feature type="binding site" evidence="10">
    <location>
        <position position="32"/>
    </location>
    <ligand>
        <name>Mn(2+)</name>
        <dbReference type="ChEBI" id="CHEBI:29035"/>
    </ligand>
</feature>
<dbReference type="PRINTS" id="PR00325">
    <property type="entry name" value="GERMIN"/>
</dbReference>
<dbReference type="AlphaFoldDB" id="A0A151S6X9"/>
<comment type="subcellular location">
    <subcellularLocation>
        <location evidence="1 11">Secreted</location>
        <location evidence="1 11">Extracellular space</location>
        <location evidence="1 11">Apoplast</location>
    </subcellularLocation>
</comment>
<dbReference type="PANTHER" id="PTHR31238">
    <property type="entry name" value="GERMIN-LIKE PROTEIN SUBFAMILY 3 MEMBER 3"/>
    <property type="match status" value="1"/>
</dbReference>
<feature type="binding site" evidence="10">
    <location>
        <position position="27"/>
    </location>
    <ligand>
        <name>Mn(2+)</name>
        <dbReference type="ChEBI" id="CHEBI:29035"/>
    </ligand>
</feature>
<keyword evidence="14" id="KW-1185">Reference proteome</keyword>
<dbReference type="PROSITE" id="PS00725">
    <property type="entry name" value="GERMIN"/>
    <property type="match status" value="1"/>
</dbReference>
<evidence type="ECO:0000256" key="11">
    <source>
        <dbReference type="RuleBase" id="RU366015"/>
    </source>
</evidence>
<feature type="binding site" evidence="10">
    <location>
        <position position="70"/>
    </location>
    <ligand>
        <name>Mn(2+)</name>
        <dbReference type="ChEBI" id="CHEBI:29035"/>
    </ligand>
</feature>
<dbReference type="Gramene" id="C.cajan_27706.t">
    <property type="protein sequence ID" value="C.cajan_27706.t.cds1"/>
    <property type="gene ID" value="C.cajan_27706"/>
</dbReference>
<evidence type="ECO:0000256" key="6">
    <source>
        <dbReference type="ARBA" id="ARBA00023157"/>
    </source>
</evidence>
<name>A0A151S6X9_CAJCA</name>
<dbReference type="InterPro" id="IPR011051">
    <property type="entry name" value="RmlC_Cupin_sf"/>
</dbReference>
<dbReference type="EMBL" id="KQ483454">
    <property type="protein sequence ID" value="KYP50501.1"/>
    <property type="molecule type" value="Genomic_DNA"/>
</dbReference>
<dbReference type="STRING" id="3821.A0A151S6X9"/>
<dbReference type="Pfam" id="PF00190">
    <property type="entry name" value="Cupin_1"/>
    <property type="match status" value="1"/>
</dbReference>
<feature type="binding site" evidence="9">
    <location>
        <position position="32"/>
    </location>
    <ligand>
        <name>oxalate</name>
        <dbReference type="ChEBI" id="CHEBI:30623"/>
    </ligand>
</feature>
<evidence type="ECO:0000256" key="7">
    <source>
        <dbReference type="ARBA" id="ARBA00023180"/>
    </source>
</evidence>
<dbReference type="CDD" id="cd02241">
    <property type="entry name" value="cupin_OxOx"/>
    <property type="match status" value="1"/>
</dbReference>
<dbReference type="GO" id="GO:0048046">
    <property type="term" value="C:apoplast"/>
    <property type="evidence" value="ECO:0007669"/>
    <property type="project" value="UniProtKB-SubCell"/>
</dbReference>
<dbReference type="InterPro" id="IPR014710">
    <property type="entry name" value="RmlC-like_jellyroll"/>
</dbReference>
<evidence type="ECO:0000256" key="9">
    <source>
        <dbReference type="PIRSR" id="PIRSR601929-1"/>
    </source>
</evidence>
<keyword evidence="3 11" id="KW-0052">Apoplast</keyword>
<evidence type="ECO:0000313" key="14">
    <source>
        <dbReference type="Proteomes" id="UP000075243"/>
    </source>
</evidence>
<evidence type="ECO:0000256" key="2">
    <source>
        <dbReference type="ARBA" id="ARBA00007456"/>
    </source>
</evidence>